<dbReference type="SUPFAM" id="SSF103473">
    <property type="entry name" value="MFS general substrate transporter"/>
    <property type="match status" value="1"/>
</dbReference>
<dbReference type="Pfam" id="PF07690">
    <property type="entry name" value="MFS_1"/>
    <property type="match status" value="2"/>
</dbReference>
<comment type="caution">
    <text evidence="4">The sequence shown here is derived from an EMBL/GenBank/DDBJ whole genome shotgun (WGS) entry which is preliminary data.</text>
</comment>
<dbReference type="AlphaFoldDB" id="A0AAN9TLT9"/>
<keyword evidence="2" id="KW-0472">Membrane</keyword>
<dbReference type="InterPro" id="IPR011701">
    <property type="entry name" value="MFS"/>
</dbReference>
<dbReference type="EMBL" id="JBBCAQ010000016">
    <property type="protein sequence ID" value="KAK7597972.1"/>
    <property type="molecule type" value="Genomic_DNA"/>
</dbReference>
<keyword evidence="5" id="KW-1185">Reference proteome</keyword>
<feature type="transmembrane region" description="Helical" evidence="2">
    <location>
        <begin position="393"/>
        <end position="412"/>
    </location>
</feature>
<dbReference type="CDD" id="cd17352">
    <property type="entry name" value="MFS_MCT_SLC16"/>
    <property type="match status" value="1"/>
</dbReference>
<proteinExistence type="predicted"/>
<feature type="transmembrane region" description="Helical" evidence="2">
    <location>
        <begin position="353"/>
        <end position="373"/>
    </location>
</feature>
<dbReference type="InterPro" id="IPR050327">
    <property type="entry name" value="Proton-linked_MCT"/>
</dbReference>
<dbReference type="GO" id="GO:0008028">
    <property type="term" value="F:monocarboxylic acid transmembrane transporter activity"/>
    <property type="evidence" value="ECO:0007669"/>
    <property type="project" value="TreeGrafter"/>
</dbReference>
<gene>
    <name evidence="4" type="ORF">V9T40_014928</name>
</gene>
<dbReference type="PROSITE" id="PS50850">
    <property type="entry name" value="MFS"/>
    <property type="match status" value="1"/>
</dbReference>
<evidence type="ECO:0000313" key="4">
    <source>
        <dbReference type="EMBL" id="KAK7597972.1"/>
    </source>
</evidence>
<dbReference type="PANTHER" id="PTHR11360">
    <property type="entry name" value="MONOCARBOXYLATE TRANSPORTER"/>
    <property type="match status" value="1"/>
</dbReference>
<feature type="transmembrane region" description="Helical" evidence="2">
    <location>
        <begin position="102"/>
        <end position="123"/>
    </location>
</feature>
<feature type="transmembrane region" description="Helical" evidence="2">
    <location>
        <begin position="162"/>
        <end position="184"/>
    </location>
</feature>
<sequence length="555" mass="60332">MDRVQKELKREQLEEETKSYASTDGVVYSFGELFKEILKQFNQGPGKTSLIPSILVGTTLCSGPISSALVNRFGCQAVTIAGSIISTICILISIKATCIETLMLTVGLGTGIGFGLIYLPAIVSVTCYFEKYRSVATGIGVCGSGFGTVIFAPLLKWCLVKFGLQGCYVMIACVVLTCVFYGILLRPVPSGETKNNNFCSPENVPLTIISPADDDNLYANKPFENTNGNGISNGARRYSIHGTLDLPQSPNLLGKNTNSQFVSQPSLVMKHPHYKSNTSLKSHHSGIMYKKDIFYTGSIKSINNISKSNGYLHAPQIVSTTPIPPKDDGKKYGCLPCSLECKDTIAEMTDFSLFRDVIFVLFILSNFLTSIGYNLPYLYLPNLLEEKNYPEAWSSYMISTIGAGNTAGRIILGYIADNPAVNRLFIYNICLSICGIACFANAFCSGLVQYLVYAFTFGFTTGAYVGLTSVITVDLLGLDKLTNAFGILLLFQGIASFVGPPIAGYLCEQMGTYDSTFYLAGLSIGLSGAMLFIVPTVQRYLENRKMKKNASPLKC</sequence>
<accession>A0AAN9TLT9</accession>
<name>A0AAN9TLT9_9HEMI</name>
<keyword evidence="2" id="KW-0812">Transmembrane</keyword>
<feature type="transmembrane region" description="Helical" evidence="2">
    <location>
        <begin position="135"/>
        <end position="156"/>
    </location>
</feature>
<feature type="transmembrane region" description="Helical" evidence="2">
    <location>
        <begin position="424"/>
        <end position="444"/>
    </location>
</feature>
<protein>
    <recommendedName>
        <fullName evidence="3">Major facilitator superfamily (MFS) profile domain-containing protein</fullName>
    </recommendedName>
</protein>
<feature type="transmembrane region" description="Helical" evidence="2">
    <location>
        <begin position="77"/>
        <end position="96"/>
    </location>
</feature>
<dbReference type="PANTHER" id="PTHR11360:SF284">
    <property type="entry name" value="EG:103B4.3 PROTEIN-RELATED"/>
    <property type="match status" value="1"/>
</dbReference>
<dbReference type="InterPro" id="IPR020846">
    <property type="entry name" value="MFS_dom"/>
</dbReference>
<feature type="domain" description="Major facilitator superfamily (MFS) profile" evidence="3">
    <location>
        <begin position="358"/>
        <end position="555"/>
    </location>
</feature>
<dbReference type="Gene3D" id="1.20.1250.20">
    <property type="entry name" value="MFS general substrate transporter like domains"/>
    <property type="match status" value="2"/>
</dbReference>
<dbReference type="GO" id="GO:0016020">
    <property type="term" value="C:membrane"/>
    <property type="evidence" value="ECO:0007669"/>
    <property type="project" value="UniProtKB-SubCell"/>
</dbReference>
<dbReference type="InterPro" id="IPR036259">
    <property type="entry name" value="MFS_trans_sf"/>
</dbReference>
<feature type="transmembrane region" description="Helical" evidence="2">
    <location>
        <begin position="450"/>
        <end position="473"/>
    </location>
</feature>
<feature type="transmembrane region" description="Helical" evidence="2">
    <location>
        <begin position="517"/>
        <end position="537"/>
    </location>
</feature>
<evidence type="ECO:0000256" key="1">
    <source>
        <dbReference type="ARBA" id="ARBA00004141"/>
    </source>
</evidence>
<reference evidence="4 5" key="1">
    <citation type="submission" date="2024-03" db="EMBL/GenBank/DDBJ databases">
        <title>Adaptation during the transition from Ophiocordyceps entomopathogen to insect associate is accompanied by gene loss and intensified selection.</title>
        <authorList>
            <person name="Ward C.M."/>
            <person name="Onetto C.A."/>
            <person name="Borneman A.R."/>
        </authorList>
    </citation>
    <scope>NUCLEOTIDE SEQUENCE [LARGE SCALE GENOMIC DNA]</scope>
    <source>
        <strain evidence="4">AWRI1</strain>
        <tissue evidence="4">Single Adult Female</tissue>
    </source>
</reference>
<evidence type="ECO:0000313" key="5">
    <source>
        <dbReference type="Proteomes" id="UP001367676"/>
    </source>
</evidence>
<feature type="transmembrane region" description="Helical" evidence="2">
    <location>
        <begin position="485"/>
        <end position="505"/>
    </location>
</feature>
<evidence type="ECO:0000259" key="3">
    <source>
        <dbReference type="PROSITE" id="PS50850"/>
    </source>
</evidence>
<evidence type="ECO:0000256" key="2">
    <source>
        <dbReference type="SAM" id="Phobius"/>
    </source>
</evidence>
<organism evidence="4 5">
    <name type="scientific">Parthenolecanium corni</name>
    <dbReference type="NCBI Taxonomy" id="536013"/>
    <lineage>
        <taxon>Eukaryota</taxon>
        <taxon>Metazoa</taxon>
        <taxon>Ecdysozoa</taxon>
        <taxon>Arthropoda</taxon>
        <taxon>Hexapoda</taxon>
        <taxon>Insecta</taxon>
        <taxon>Pterygota</taxon>
        <taxon>Neoptera</taxon>
        <taxon>Paraneoptera</taxon>
        <taxon>Hemiptera</taxon>
        <taxon>Sternorrhyncha</taxon>
        <taxon>Coccoidea</taxon>
        <taxon>Coccidae</taxon>
        <taxon>Parthenolecanium</taxon>
    </lineage>
</organism>
<comment type="subcellular location">
    <subcellularLocation>
        <location evidence="1">Membrane</location>
        <topology evidence="1">Multi-pass membrane protein</topology>
    </subcellularLocation>
</comment>
<dbReference type="Proteomes" id="UP001367676">
    <property type="component" value="Unassembled WGS sequence"/>
</dbReference>
<keyword evidence="2" id="KW-1133">Transmembrane helix</keyword>